<dbReference type="Pfam" id="PF00614">
    <property type="entry name" value="PLDc"/>
    <property type="match status" value="1"/>
</dbReference>
<dbReference type="FunFam" id="3.30.870.10:FF:000011">
    <property type="entry name" value="Phospholipase"/>
    <property type="match status" value="1"/>
</dbReference>
<dbReference type="InterPro" id="IPR016555">
    <property type="entry name" value="PLipase_D_euk"/>
</dbReference>
<dbReference type="EMBL" id="KQ085982">
    <property type="protein sequence ID" value="KLO12240.1"/>
    <property type="molecule type" value="Genomic_DNA"/>
</dbReference>
<dbReference type="PROSITE" id="PS50035">
    <property type="entry name" value="PLD"/>
    <property type="match status" value="2"/>
</dbReference>
<dbReference type="InterPro" id="IPR036871">
    <property type="entry name" value="PX_dom_sf"/>
</dbReference>
<dbReference type="GO" id="GO:0004630">
    <property type="term" value="F:phospholipase D activity"/>
    <property type="evidence" value="ECO:0007669"/>
    <property type="project" value="UniProtKB-UniRule"/>
</dbReference>
<dbReference type="GO" id="GO:0035556">
    <property type="term" value="P:intracellular signal transduction"/>
    <property type="evidence" value="ECO:0007669"/>
    <property type="project" value="InterPro"/>
</dbReference>
<keyword evidence="6" id="KW-0443">Lipid metabolism</keyword>
<gene>
    <name evidence="10" type="ORF">SCHPADRAFT_829896</name>
</gene>
<dbReference type="Pfam" id="PF13091">
    <property type="entry name" value="PLDc_2"/>
    <property type="match status" value="1"/>
</dbReference>
<feature type="compositionally biased region" description="Basic and acidic residues" evidence="8">
    <location>
        <begin position="1355"/>
        <end position="1367"/>
    </location>
</feature>
<feature type="domain" description="PLD phosphodiesterase" evidence="9">
    <location>
        <begin position="801"/>
        <end position="828"/>
    </location>
</feature>
<dbReference type="SUPFAM" id="SSF56024">
    <property type="entry name" value="Phospholipase D/nuclease"/>
    <property type="match status" value="2"/>
</dbReference>
<evidence type="ECO:0000313" key="11">
    <source>
        <dbReference type="Proteomes" id="UP000053477"/>
    </source>
</evidence>
<evidence type="ECO:0000256" key="1">
    <source>
        <dbReference type="ARBA" id="ARBA00000798"/>
    </source>
</evidence>
<dbReference type="InterPro" id="IPR025202">
    <property type="entry name" value="PLD-like_dom"/>
</dbReference>
<feature type="compositionally biased region" description="Low complexity" evidence="8">
    <location>
        <begin position="190"/>
        <end position="202"/>
    </location>
</feature>
<dbReference type="FunCoup" id="A0A0H2RJS3">
    <property type="interactions" value="439"/>
</dbReference>
<evidence type="ECO:0000256" key="6">
    <source>
        <dbReference type="ARBA" id="ARBA00023098"/>
    </source>
</evidence>
<name>A0A0H2RJS3_9AGAM</name>
<feature type="compositionally biased region" description="Basic and acidic residues" evidence="8">
    <location>
        <begin position="563"/>
        <end position="572"/>
    </location>
</feature>
<dbReference type="PANTHER" id="PTHR18896:SF76">
    <property type="entry name" value="PHOSPHOLIPASE"/>
    <property type="match status" value="1"/>
</dbReference>
<evidence type="ECO:0000256" key="3">
    <source>
        <dbReference type="ARBA" id="ARBA00022737"/>
    </source>
</evidence>
<dbReference type="Proteomes" id="UP000053477">
    <property type="component" value="Unassembled WGS sequence"/>
</dbReference>
<feature type="region of interest" description="Disordered" evidence="8">
    <location>
        <begin position="111"/>
        <end position="207"/>
    </location>
</feature>
<reference evidence="10 11" key="1">
    <citation type="submission" date="2015-04" db="EMBL/GenBank/DDBJ databases">
        <title>Complete genome sequence of Schizopora paradoxa KUC8140, a cosmopolitan wood degrader in East Asia.</title>
        <authorList>
            <consortium name="DOE Joint Genome Institute"/>
            <person name="Min B."/>
            <person name="Park H."/>
            <person name="Jang Y."/>
            <person name="Kim J.-J."/>
            <person name="Kim K.H."/>
            <person name="Pangilinan J."/>
            <person name="Lipzen A."/>
            <person name="Riley R."/>
            <person name="Grigoriev I.V."/>
            <person name="Spatafora J.W."/>
            <person name="Choi I.-G."/>
        </authorList>
    </citation>
    <scope>NUCLEOTIDE SEQUENCE [LARGE SCALE GENOMIC DNA]</scope>
    <source>
        <strain evidence="10 11">KUC8140</strain>
    </source>
</reference>
<proteinExistence type="inferred from homology"/>
<dbReference type="InterPro" id="IPR001683">
    <property type="entry name" value="PX_dom"/>
</dbReference>
<dbReference type="SMART" id="SM00155">
    <property type="entry name" value="PLDc"/>
    <property type="match status" value="2"/>
</dbReference>
<dbReference type="SMART" id="SM00312">
    <property type="entry name" value="PX"/>
    <property type="match status" value="1"/>
</dbReference>
<dbReference type="GO" id="GO:0009395">
    <property type="term" value="P:phospholipid catabolic process"/>
    <property type="evidence" value="ECO:0007669"/>
    <property type="project" value="TreeGrafter"/>
</dbReference>
<feature type="compositionally biased region" description="Basic and acidic residues" evidence="8">
    <location>
        <begin position="1528"/>
        <end position="1541"/>
    </location>
</feature>
<comment type="similarity">
    <text evidence="2 7">Belongs to the phospholipase D family.</text>
</comment>
<protein>
    <recommendedName>
        <fullName evidence="7">Phospholipase</fullName>
        <ecNumber evidence="7">3.1.4.4</ecNumber>
    </recommendedName>
</protein>
<feature type="compositionally biased region" description="Basic and acidic residues" evidence="8">
    <location>
        <begin position="1299"/>
        <end position="1319"/>
    </location>
</feature>
<evidence type="ECO:0000256" key="8">
    <source>
        <dbReference type="SAM" id="MobiDB-lite"/>
    </source>
</evidence>
<evidence type="ECO:0000256" key="7">
    <source>
        <dbReference type="PIRNR" id="PIRNR009376"/>
    </source>
</evidence>
<dbReference type="Gene3D" id="3.30.1520.10">
    <property type="entry name" value="Phox-like domain"/>
    <property type="match status" value="1"/>
</dbReference>
<dbReference type="Gene3D" id="3.30.870.10">
    <property type="entry name" value="Endonuclease Chain A"/>
    <property type="match status" value="2"/>
</dbReference>
<feature type="compositionally biased region" description="Basic and acidic residues" evidence="8">
    <location>
        <begin position="604"/>
        <end position="624"/>
    </location>
</feature>
<dbReference type="STRING" id="27342.A0A0H2RJS3"/>
<organism evidence="10 11">
    <name type="scientific">Schizopora paradoxa</name>
    <dbReference type="NCBI Taxonomy" id="27342"/>
    <lineage>
        <taxon>Eukaryota</taxon>
        <taxon>Fungi</taxon>
        <taxon>Dikarya</taxon>
        <taxon>Basidiomycota</taxon>
        <taxon>Agaricomycotina</taxon>
        <taxon>Agaricomycetes</taxon>
        <taxon>Hymenochaetales</taxon>
        <taxon>Schizoporaceae</taxon>
        <taxon>Schizopora</taxon>
    </lineage>
</organism>
<dbReference type="InParanoid" id="A0A0H2RJS3"/>
<evidence type="ECO:0000256" key="5">
    <source>
        <dbReference type="ARBA" id="ARBA00022963"/>
    </source>
</evidence>
<dbReference type="SUPFAM" id="SSF64268">
    <property type="entry name" value="PX domain"/>
    <property type="match status" value="1"/>
</dbReference>
<dbReference type="CDD" id="cd09141">
    <property type="entry name" value="PLDc_vPLD1_2_yPLD_like_2"/>
    <property type="match status" value="1"/>
</dbReference>
<evidence type="ECO:0000259" key="9">
    <source>
        <dbReference type="PROSITE" id="PS50035"/>
    </source>
</evidence>
<sequence length="1585" mass="181129">MSGRTSAFNSPSRSMSYSQINTPTFSAVKPRHGMMLTFESTDQYEGELKPEDAPPEFRRLESDFRGALEYNNPEQREKERELAEKRERQRLNRLSEDYYWNPLKWFGMEPTQQSPVEEEEGSPTADGGYFDFLKSDKGKGRAKEDSKDEGAQQQQNGDAVHSPIPEEDENAVNQASSSSTHPPVTRHRSMPQMQMQQPSRRSSFIKTPGWARLRARMPDLLHRKEVERPGKTVVAPHVVNITDELITGGLAGLMPKLWIERDEHGNRRVPVLFHRLRVRISDSLYPMKEKKAVFRIECEYANGAARWVIYRQLSDFVKLHGRYKASNYLHRNVEGLPELPRTSLPSWKTILRERGREAARADFAALQREEWENYLVELMRCVMFHPTSNRLAGFLEISALSIALARSGGWQVKAGMLQIVPSGKGSGFGRKGASAIERKKMRWCAVRESYLVAVEEPGELNVWDVFLLDPDFKIERPKRYYRQGLGILQPSRIKEEVDRLVPRISSNVDGEVRREQEEFERRERHTTMRQAFDRVSKTLHRMHWPVTRRGTMTSPSSPNGSIRDGRSRHESDGATELSHALSRSSSGSHSIGERVVDPSTNMDALREPTREEQKDPDNAPKEAAGKQVAKKRADKDVSKHTFFITNSQMRLKCFAKSERQMQQWITALEKIAKDSHWTGSNRFSSFAPIRLNVAAQWLVDGRDYMWNLSRAIMLAKERIYIHDWWLSPELQMRRPGKEKYRLDRLLERKAKEGVMIYIILYQEVSNRTTPTDSNYTKQTLTALHPNILVQRSPSHLQTGTFFWAHHEKLCVIDEAIAFMGGIDLCFGRWDTPQHVLVDEPEGEQIWIGKDYSNPRISDFNTLNKPFDDMYDRTKVPRMPWHDVGMHVVGQPARDLCRHFVQRWNYLLRIKNHTRTMPFLVPPPEYKPQELAAQGLTGTCEVQICRSAGPWSLGTPYRTEQSIQNAYLKAIQNSEHFVYIENQFFITSTVVNNVPVENNIGDAIVHRIVRAHRERTNWRCCIVIPLIPGFSYPIDHSDASAIRIIVECQNRTLFRGPHSIYARLRKEGIDPDEYISVFSLRNWAKLPGNVLTTEMVYIHGKVCIVDDRLAIIGSANINERSQRGDRDSELAAFIRDTDYVESVMDGKPYSVGKFAHTLRVRLMREHLGVDVDAMYEEDLMANEPTKSEMDTEAWDPDHEQQRGIEHATHAGRATRRTRAKELFNEVKDGISQAVHAEDDAFVKGVGKDLHKVGVKAGRSKDMANDKQLEEERMTFTRDGEEVPGFASAQVPTLEEKVILEHRPPSNQAEEKPILDSESVVKDTPNGGPPEAIVSDGSGEKYGAPADASKNAQTDDEPPHARSGKTDASKEEEEAVEARKVVRQHLASQVGSKHWTLPTPGPHVDPHGFQDPVCEKFWKNVWVAAAVHNTEIYRKVFHAIPDDTVTTWKQYKEFVLHHERLNKPVKDKDQANPEPVARLPSEAGDENAIGQEKGSVGKADVDVQGDNKKADTENSTKPEAQQHGDSSSTGHDDARKIPAKNDEPFELWEREEMERLLEDLRGHLVIYPTRFMEGEDVINNFLFNADR</sequence>
<dbReference type="OrthoDB" id="14911at2759"/>
<keyword evidence="4 7" id="KW-0378">Hydrolase</keyword>
<feature type="compositionally biased region" description="Low complexity" evidence="8">
    <location>
        <begin position="576"/>
        <end position="590"/>
    </location>
</feature>
<dbReference type="GO" id="GO:0006654">
    <property type="term" value="P:phosphatidic acid biosynthetic process"/>
    <property type="evidence" value="ECO:0007669"/>
    <property type="project" value="InterPro"/>
</dbReference>
<keyword evidence="5 7" id="KW-0442">Lipid degradation</keyword>
<feature type="region of interest" description="Disordered" evidence="8">
    <location>
        <begin position="1462"/>
        <end position="1541"/>
    </location>
</feature>
<feature type="compositionally biased region" description="Basic and acidic residues" evidence="8">
    <location>
        <begin position="74"/>
        <end position="89"/>
    </location>
</feature>
<feature type="compositionally biased region" description="Polar residues" evidence="8">
    <location>
        <begin position="550"/>
        <end position="560"/>
    </location>
</feature>
<dbReference type="GO" id="GO:0035091">
    <property type="term" value="F:phosphatidylinositol binding"/>
    <property type="evidence" value="ECO:0007669"/>
    <property type="project" value="InterPro"/>
</dbReference>
<feature type="region of interest" description="Disordered" evidence="8">
    <location>
        <begin position="40"/>
        <end position="89"/>
    </location>
</feature>
<dbReference type="PANTHER" id="PTHR18896">
    <property type="entry name" value="PHOSPHOLIPASE D"/>
    <property type="match status" value="1"/>
</dbReference>
<feature type="region of interest" description="Disordered" evidence="8">
    <location>
        <begin position="541"/>
        <end position="633"/>
    </location>
</feature>
<feature type="compositionally biased region" description="Polar residues" evidence="8">
    <location>
        <begin position="171"/>
        <end position="182"/>
    </location>
</feature>
<evidence type="ECO:0000256" key="2">
    <source>
        <dbReference type="ARBA" id="ARBA00008664"/>
    </source>
</evidence>
<dbReference type="InterPro" id="IPR015679">
    <property type="entry name" value="PLipase_D_fam"/>
</dbReference>
<feature type="compositionally biased region" description="Basic and acidic residues" evidence="8">
    <location>
        <begin position="1497"/>
        <end position="1520"/>
    </location>
</feature>
<dbReference type="CDD" id="cd06093">
    <property type="entry name" value="PX_domain"/>
    <property type="match status" value="1"/>
</dbReference>
<feature type="compositionally biased region" description="Basic and acidic residues" evidence="8">
    <location>
        <begin position="133"/>
        <end position="150"/>
    </location>
</feature>
<feature type="compositionally biased region" description="Basic and acidic residues" evidence="8">
    <location>
        <begin position="46"/>
        <end position="66"/>
    </location>
</feature>
<evidence type="ECO:0000256" key="4">
    <source>
        <dbReference type="ARBA" id="ARBA00022801"/>
    </source>
</evidence>
<dbReference type="PIRSF" id="PIRSF009376">
    <property type="entry name" value="Phospholipase_D_euk"/>
    <property type="match status" value="1"/>
</dbReference>
<accession>A0A0H2RJS3</accession>
<feature type="region of interest" description="Disordered" evidence="8">
    <location>
        <begin position="1299"/>
        <end position="1374"/>
    </location>
</feature>
<comment type="catalytic activity">
    <reaction evidence="1 7">
        <text>a 1,2-diacyl-sn-glycero-3-phosphocholine + H2O = a 1,2-diacyl-sn-glycero-3-phosphate + choline + H(+)</text>
        <dbReference type="Rhea" id="RHEA:14445"/>
        <dbReference type="ChEBI" id="CHEBI:15354"/>
        <dbReference type="ChEBI" id="CHEBI:15377"/>
        <dbReference type="ChEBI" id="CHEBI:15378"/>
        <dbReference type="ChEBI" id="CHEBI:57643"/>
        <dbReference type="ChEBI" id="CHEBI:58608"/>
        <dbReference type="EC" id="3.1.4.4"/>
    </reaction>
</comment>
<feature type="domain" description="PLD phosphodiesterase" evidence="9">
    <location>
        <begin position="1093"/>
        <end position="1120"/>
    </location>
</feature>
<dbReference type="CDD" id="cd09138">
    <property type="entry name" value="PLDc_vPLD1_2_yPLD_like_1"/>
    <property type="match status" value="1"/>
</dbReference>
<keyword evidence="3" id="KW-0677">Repeat</keyword>
<keyword evidence="11" id="KW-1185">Reference proteome</keyword>
<dbReference type="EC" id="3.1.4.4" evidence="7"/>
<dbReference type="InterPro" id="IPR001736">
    <property type="entry name" value="PLipase_D/transphosphatidylase"/>
</dbReference>
<evidence type="ECO:0000313" key="10">
    <source>
        <dbReference type="EMBL" id="KLO12240.1"/>
    </source>
</evidence>